<name>A0ABQ5RSI5_9CHLO</name>
<keyword evidence="7" id="KW-1185">Reference proteome</keyword>
<dbReference type="EC" id="1.8.4.12" evidence="3"/>
<dbReference type="PANTHER" id="PTHR10173">
    <property type="entry name" value="METHIONINE SULFOXIDE REDUCTASE"/>
    <property type="match status" value="1"/>
</dbReference>
<evidence type="ECO:0000256" key="1">
    <source>
        <dbReference type="ARBA" id="ARBA00007174"/>
    </source>
</evidence>
<comment type="similarity">
    <text evidence="1 3">Belongs to the MsrB Met sulfoxide reductase family.</text>
</comment>
<keyword evidence="2 3" id="KW-0560">Oxidoreductase</keyword>
<dbReference type="InterPro" id="IPR002579">
    <property type="entry name" value="Met_Sox_Rdtase_MsrB_dom"/>
</dbReference>
<dbReference type="Pfam" id="PF01641">
    <property type="entry name" value="SelR"/>
    <property type="match status" value="1"/>
</dbReference>
<evidence type="ECO:0000256" key="3">
    <source>
        <dbReference type="RuleBase" id="RU365044"/>
    </source>
</evidence>
<evidence type="ECO:0000313" key="6">
    <source>
        <dbReference type="EMBL" id="GLI60570.1"/>
    </source>
</evidence>
<keyword evidence="4" id="KW-0812">Transmembrane</keyword>
<feature type="transmembrane region" description="Helical" evidence="4">
    <location>
        <begin position="38"/>
        <end position="57"/>
    </location>
</feature>
<keyword evidence="4" id="KW-0472">Membrane</keyword>
<keyword evidence="4" id="KW-1133">Transmembrane helix</keyword>
<keyword evidence="3" id="KW-0862">Zinc</keyword>
<sequence length="244" mass="26727">MKYFVGTRSSMRSLFGQRGSGRAVHTNAGPGPDYRNWALFRACAMLMSIAFLVLLAAPLTRRILLGAGITTTLVSVPRGPAAADGSEATSPSVVIDVEHRQGEVRFSDEEWRQRLSPEQYRVLRREATERRWTSPLNNEKRPGIFKCAGCGSPLFNISAKYESGTGWPSFFEPLSGAVTEVPDYSIVFMPRTEVRCRRCQGHLGHVFDDGPAPTGLRYCMNGLALQFNPSPGAAETTGSAQARV</sequence>
<reference evidence="6 7" key="1">
    <citation type="journal article" date="2023" name="IScience">
        <title>Expanded male sex-determining region conserved during the evolution of homothallism in the green alga Volvox.</title>
        <authorList>
            <person name="Yamamoto K."/>
            <person name="Matsuzaki R."/>
            <person name="Mahakham W."/>
            <person name="Heman W."/>
            <person name="Sekimoto H."/>
            <person name="Kawachi M."/>
            <person name="Minakuchi Y."/>
            <person name="Toyoda A."/>
            <person name="Nozaki H."/>
        </authorList>
    </citation>
    <scope>NUCLEOTIDE SEQUENCE [LARGE SCALE GENOMIC DNA]</scope>
    <source>
        <strain evidence="6 7">NIES-4468</strain>
    </source>
</reference>
<feature type="domain" description="MsrB" evidence="5">
    <location>
        <begin position="108"/>
        <end position="230"/>
    </location>
</feature>
<protein>
    <recommendedName>
        <fullName evidence="3">Peptide-methionine (R)-S-oxide reductase</fullName>
        <ecNumber evidence="3">1.8.4.12</ecNumber>
    </recommendedName>
</protein>
<dbReference type="NCBIfam" id="TIGR00357">
    <property type="entry name" value="peptide-methionine (R)-S-oxide reductase MsrB"/>
    <property type="match status" value="1"/>
</dbReference>
<dbReference type="Proteomes" id="UP001165090">
    <property type="component" value="Unassembled WGS sequence"/>
</dbReference>
<dbReference type="SUPFAM" id="SSF51316">
    <property type="entry name" value="Mss4-like"/>
    <property type="match status" value="1"/>
</dbReference>
<accession>A0ABQ5RSI5</accession>
<evidence type="ECO:0000313" key="7">
    <source>
        <dbReference type="Proteomes" id="UP001165090"/>
    </source>
</evidence>
<evidence type="ECO:0000259" key="5">
    <source>
        <dbReference type="PROSITE" id="PS51790"/>
    </source>
</evidence>
<dbReference type="InterPro" id="IPR028427">
    <property type="entry name" value="Met_Sox_Rdtase_MsrB"/>
</dbReference>
<proteinExistence type="inferred from homology"/>
<comment type="caution">
    <text evidence="6">The sequence shown here is derived from an EMBL/GenBank/DDBJ whole genome shotgun (WGS) entry which is preliminary data.</text>
</comment>
<gene>
    <name evidence="6" type="ORF">VaNZ11_002729</name>
</gene>
<dbReference type="InterPro" id="IPR011057">
    <property type="entry name" value="Mss4-like_sf"/>
</dbReference>
<comment type="function">
    <text evidence="3">Catalyzes the reduction of methionine sulfoxide (MetSO) to methionine in proteins. Plays a protective role against oxidative stress by restoring activity to proteins that have been inactivated by methionine oxidation. MSRB family specifically reduces the MetSO R-enantiomer.</text>
</comment>
<organism evidence="6 7">
    <name type="scientific">Volvox africanus</name>
    <dbReference type="NCBI Taxonomy" id="51714"/>
    <lineage>
        <taxon>Eukaryota</taxon>
        <taxon>Viridiplantae</taxon>
        <taxon>Chlorophyta</taxon>
        <taxon>core chlorophytes</taxon>
        <taxon>Chlorophyceae</taxon>
        <taxon>CS clade</taxon>
        <taxon>Chlamydomonadales</taxon>
        <taxon>Volvocaceae</taxon>
        <taxon>Volvox</taxon>
    </lineage>
</organism>
<keyword evidence="3" id="KW-0479">Metal-binding</keyword>
<comment type="catalytic activity">
    <reaction evidence="3">
        <text>L-methionyl-[protein] + [thioredoxin]-disulfide + H2O = L-methionyl-(R)-S-oxide-[protein] + [thioredoxin]-dithiol</text>
        <dbReference type="Rhea" id="RHEA:24164"/>
        <dbReference type="Rhea" id="RHEA-COMP:10698"/>
        <dbReference type="Rhea" id="RHEA-COMP:10700"/>
        <dbReference type="Rhea" id="RHEA-COMP:12313"/>
        <dbReference type="Rhea" id="RHEA-COMP:12314"/>
        <dbReference type="ChEBI" id="CHEBI:15377"/>
        <dbReference type="ChEBI" id="CHEBI:16044"/>
        <dbReference type="ChEBI" id="CHEBI:29950"/>
        <dbReference type="ChEBI" id="CHEBI:45764"/>
        <dbReference type="ChEBI" id="CHEBI:50058"/>
        <dbReference type="EC" id="1.8.4.12"/>
    </reaction>
</comment>
<dbReference type="PROSITE" id="PS51790">
    <property type="entry name" value="MSRB"/>
    <property type="match status" value="1"/>
</dbReference>
<evidence type="ECO:0000256" key="2">
    <source>
        <dbReference type="ARBA" id="ARBA00023002"/>
    </source>
</evidence>
<dbReference type="PANTHER" id="PTHR10173:SF57">
    <property type="entry name" value="PEPTIDE-METHIONINE (R)-S-OXIDE REDUCTASE"/>
    <property type="match status" value="1"/>
</dbReference>
<evidence type="ECO:0000256" key="4">
    <source>
        <dbReference type="SAM" id="Phobius"/>
    </source>
</evidence>
<comment type="cofactor">
    <cofactor evidence="3">
        <name>Zn(2+)</name>
        <dbReference type="ChEBI" id="CHEBI:29105"/>
    </cofactor>
    <text evidence="3">Binds 1 zinc ion per subunit.</text>
</comment>
<dbReference type="EMBL" id="BSDZ01000008">
    <property type="protein sequence ID" value="GLI60570.1"/>
    <property type="molecule type" value="Genomic_DNA"/>
</dbReference>
<dbReference type="Gene3D" id="2.170.150.20">
    <property type="entry name" value="Peptide methionine sulfoxide reductase"/>
    <property type="match status" value="1"/>
</dbReference>